<keyword evidence="1" id="KW-0472">Membrane</keyword>
<keyword evidence="3" id="KW-1185">Reference proteome</keyword>
<reference evidence="3" key="1">
    <citation type="journal article" date="2010" name="Stand. Genomic Sci.">
        <title>Complete genome sequence of Syntrophothermus lipocalidus type strain (TGB-C1T).</title>
        <authorList>
            <consortium name="US DOE Joint Genome Institute (JGI-PGF)"/>
            <person name="Djao O."/>
            <person name="Zhang X."/>
            <person name="Lucas S."/>
            <person name="Lapidus A."/>
            <person name="Glavina Del Rio T."/>
            <person name="Nolan M."/>
            <person name="Tice H."/>
            <person name="Cheng J."/>
            <person name="Han C."/>
            <person name="Tapia R."/>
            <person name="Goodwin L."/>
            <person name="Pitluck S."/>
            <person name="Liolios K."/>
            <person name="Ivanova N."/>
            <person name="Mavromatis K."/>
            <person name="Mikhailova N."/>
            <person name="Ovchinnikova G."/>
            <person name="Pati A."/>
            <person name="Brambilla E."/>
            <person name="Chen A."/>
            <person name="Palaniappan K."/>
            <person name="Land M."/>
            <person name="Hauser L."/>
            <person name="Chang Y."/>
            <person name="Jeffries C."/>
            <person name="Rohde M."/>
            <person name="Sikorski J."/>
            <person name="Spring S."/>
            <person name="Goker M."/>
            <person name="Detter J."/>
            <person name="Woyke T."/>
            <person name="Bristow J."/>
            <person name="Eisen J."/>
            <person name="Markowitz V."/>
            <person name="Hugenholtz P."/>
            <person name="Kyrpides N."/>
            <person name="Klenk H."/>
        </authorList>
    </citation>
    <scope>NUCLEOTIDE SEQUENCE [LARGE SCALE GENOMIC DNA]</scope>
    <source>
        <strain evidence="3">DSM 12680 / TGB-C1</strain>
    </source>
</reference>
<dbReference type="AlphaFoldDB" id="D7CN28"/>
<dbReference type="KEGG" id="slp:Slip_1350"/>
<name>D7CN28_SYNLT</name>
<accession>D7CN28</accession>
<evidence type="ECO:0000313" key="2">
    <source>
        <dbReference type="EMBL" id="ADI02113.1"/>
    </source>
</evidence>
<keyword evidence="1" id="KW-0812">Transmembrane</keyword>
<feature type="transmembrane region" description="Helical" evidence="1">
    <location>
        <begin position="555"/>
        <end position="579"/>
    </location>
</feature>
<sequence>MECSRNCKGASPYSYHTFLFPFRWEHNEGKHDMDLFYECLQDGKWACSKDDPSLVRYIAQNYRFRLSDTDLDDNQRILLAYNEYKYFHASARIAIYGEGDGKEIVHNYLRRFESGCDSHILIKKDNKDNKENIEYLLHVNSINLKVYNTGVAILLFQAEYYGDKMVNNEVKRTPNFDDVLAINQYGRRVCPPFISLEAGDSCPELADRLTLVIDGKEICEDFKVVVSNPEQHLNYISKIVMETLGGNFSFQKQRNSSKALRKRTFFGRFCHARKRGEGEKTIYIEPIIDDRMFVISVVRDNQLAETMREWLASENRYFYEDDVFAENSLKLYQFMFVDTKSPSCADRIMRRDLIKRHCYSRWVEEGTLYGITHQGFVCITKQDDDFSKNVITAHMLTLYTQMLMLVLAQRVFFVQFNNETSNISHNLLETTGEDFNVFKYNVDDLISLQERYNSFKARIMNFEVTAQEQGIEMYKMMQQALYISEEAAELDAQLNLVQNTVNTIMERRREIQMAVLTALGTLAAAVGIDQILLVLAFSVFMLAVTWLSFRGKQKLLIFIVLVVIVGLATAVKFGLLGFYG</sequence>
<organism evidence="2 3">
    <name type="scientific">Syntrophothermus lipocalidus (strain DSM 12680 / TGB-C1)</name>
    <dbReference type="NCBI Taxonomy" id="643648"/>
    <lineage>
        <taxon>Bacteria</taxon>
        <taxon>Bacillati</taxon>
        <taxon>Bacillota</taxon>
        <taxon>Clostridia</taxon>
        <taxon>Eubacteriales</taxon>
        <taxon>Syntrophomonadaceae</taxon>
        <taxon>Syntrophothermus</taxon>
    </lineage>
</organism>
<dbReference type="HOGENOM" id="CLU_029099_0_0_9"/>
<dbReference type="STRING" id="643648.Slip_1350"/>
<protein>
    <submittedName>
        <fullName evidence="2">Uncharacterized protein</fullName>
    </submittedName>
</protein>
<dbReference type="eggNOG" id="ENOG5030MET">
    <property type="taxonomic scope" value="Bacteria"/>
</dbReference>
<evidence type="ECO:0000256" key="1">
    <source>
        <dbReference type="SAM" id="Phobius"/>
    </source>
</evidence>
<dbReference type="EMBL" id="CP002048">
    <property type="protein sequence ID" value="ADI02113.1"/>
    <property type="molecule type" value="Genomic_DNA"/>
</dbReference>
<dbReference type="Proteomes" id="UP000000378">
    <property type="component" value="Chromosome"/>
</dbReference>
<gene>
    <name evidence="2" type="ordered locus">Slip_1350</name>
</gene>
<keyword evidence="1" id="KW-1133">Transmembrane helix</keyword>
<feature type="transmembrane region" description="Helical" evidence="1">
    <location>
        <begin position="513"/>
        <end position="543"/>
    </location>
</feature>
<proteinExistence type="predicted"/>
<evidence type="ECO:0000313" key="3">
    <source>
        <dbReference type="Proteomes" id="UP000000378"/>
    </source>
</evidence>
<reference evidence="2 3" key="2">
    <citation type="journal article" date="2010" name="Stand. Genomic Sci.">
        <title>Complete genome sequence of Syntrophothermus lipocalidus type strain (TGB-C1).</title>
        <authorList>
            <person name="Djao O.D."/>
            <person name="Zhang X."/>
            <person name="Lucas S."/>
            <person name="Lapidus A."/>
            <person name="Del Rio T.G."/>
            <person name="Nolan M."/>
            <person name="Tice H."/>
            <person name="Cheng J.F."/>
            <person name="Han C."/>
            <person name="Tapia R."/>
            <person name="Goodwin L."/>
            <person name="Pitluck S."/>
            <person name="Liolios K."/>
            <person name="Ivanova N."/>
            <person name="Mavromatis K."/>
            <person name="Mikhailova N."/>
            <person name="Ovchinnikova G."/>
            <person name="Pati A."/>
            <person name="Brambilla E."/>
            <person name="Chen A."/>
            <person name="Palaniappan K."/>
            <person name="Land M."/>
            <person name="Hauser L."/>
            <person name="Chang Y.J."/>
            <person name="Jeffries C.D."/>
            <person name="Rohde M."/>
            <person name="Sikorski J."/>
            <person name="Spring S."/>
            <person name="Goker M."/>
            <person name="Detter J.C."/>
            <person name="Woyke T."/>
            <person name="Bristow J."/>
            <person name="Eisen J.A."/>
            <person name="Markowitz V."/>
            <person name="Hugenholtz P."/>
            <person name="Kyrpides N.C."/>
            <person name="Klenk H.P."/>
        </authorList>
    </citation>
    <scope>NUCLEOTIDE SEQUENCE [LARGE SCALE GENOMIC DNA]</scope>
    <source>
        <strain evidence="3">DSM 12680 / TGB-C1</strain>
    </source>
</reference>